<evidence type="ECO:0000259" key="5">
    <source>
        <dbReference type="PROSITE" id="PS50893"/>
    </source>
</evidence>
<comment type="caution">
    <text evidence="6">The sequence shown here is derived from an EMBL/GenBank/DDBJ whole genome shotgun (WGS) entry which is preliminary data.</text>
</comment>
<dbReference type="GO" id="GO:0055085">
    <property type="term" value="P:transmembrane transport"/>
    <property type="evidence" value="ECO:0007669"/>
    <property type="project" value="UniProtKB-ARBA"/>
</dbReference>
<evidence type="ECO:0000256" key="3">
    <source>
        <dbReference type="ARBA" id="ARBA00022741"/>
    </source>
</evidence>
<dbReference type="PANTHER" id="PTHR43776">
    <property type="entry name" value="TRANSPORT ATP-BINDING PROTEIN"/>
    <property type="match status" value="1"/>
</dbReference>
<dbReference type="InterPro" id="IPR017871">
    <property type="entry name" value="ABC_transporter-like_CS"/>
</dbReference>
<dbReference type="SMART" id="SM00382">
    <property type="entry name" value="AAA"/>
    <property type="match status" value="2"/>
</dbReference>
<organism evidence="6 7">
    <name type="scientific">Vibrio splendidus</name>
    <dbReference type="NCBI Taxonomy" id="29497"/>
    <lineage>
        <taxon>Bacteria</taxon>
        <taxon>Pseudomonadati</taxon>
        <taxon>Pseudomonadota</taxon>
        <taxon>Gammaproteobacteria</taxon>
        <taxon>Vibrionales</taxon>
        <taxon>Vibrionaceae</taxon>
        <taxon>Vibrio</taxon>
    </lineage>
</organism>
<dbReference type="Gene3D" id="3.40.50.300">
    <property type="entry name" value="P-loop containing nucleotide triphosphate hydrolases"/>
    <property type="match status" value="2"/>
</dbReference>
<evidence type="ECO:0000313" key="6">
    <source>
        <dbReference type="EMBL" id="PTP38931.1"/>
    </source>
</evidence>
<dbReference type="FunFam" id="3.40.50.300:FF:000016">
    <property type="entry name" value="Oligopeptide ABC transporter ATP-binding component"/>
    <property type="match status" value="2"/>
</dbReference>
<evidence type="ECO:0000313" key="7">
    <source>
        <dbReference type="Proteomes" id="UP000244197"/>
    </source>
</evidence>
<evidence type="ECO:0000256" key="2">
    <source>
        <dbReference type="ARBA" id="ARBA00022448"/>
    </source>
</evidence>
<proteinExistence type="inferred from homology"/>
<dbReference type="CDD" id="cd03257">
    <property type="entry name" value="ABC_NikE_OppD_transporters"/>
    <property type="match status" value="2"/>
</dbReference>
<dbReference type="PROSITE" id="PS00211">
    <property type="entry name" value="ABC_TRANSPORTER_1"/>
    <property type="match status" value="2"/>
</dbReference>
<dbReference type="Proteomes" id="UP000244197">
    <property type="component" value="Unassembled WGS sequence"/>
</dbReference>
<comment type="similarity">
    <text evidence="1">Belongs to the ABC transporter superfamily.</text>
</comment>
<dbReference type="SUPFAM" id="SSF52540">
    <property type="entry name" value="P-loop containing nucleoside triphosphate hydrolases"/>
    <property type="match status" value="2"/>
</dbReference>
<keyword evidence="2" id="KW-0813">Transport</keyword>
<accession>A0A2T5F0B0</accession>
<dbReference type="NCBIfam" id="NF008453">
    <property type="entry name" value="PRK11308.1"/>
    <property type="match status" value="2"/>
</dbReference>
<evidence type="ECO:0000256" key="4">
    <source>
        <dbReference type="ARBA" id="ARBA00022840"/>
    </source>
</evidence>
<dbReference type="GO" id="GO:0016887">
    <property type="term" value="F:ATP hydrolysis activity"/>
    <property type="evidence" value="ECO:0007669"/>
    <property type="project" value="InterPro"/>
</dbReference>
<dbReference type="GO" id="GO:0005524">
    <property type="term" value="F:ATP binding"/>
    <property type="evidence" value="ECO:0007669"/>
    <property type="project" value="UniProtKB-KW"/>
</dbReference>
<keyword evidence="4 6" id="KW-0067">ATP-binding</keyword>
<dbReference type="InterPro" id="IPR013563">
    <property type="entry name" value="Oligopep_ABC_C"/>
</dbReference>
<keyword evidence="3" id="KW-0547">Nucleotide-binding</keyword>
<dbReference type="GO" id="GO:0015833">
    <property type="term" value="P:peptide transport"/>
    <property type="evidence" value="ECO:0007669"/>
    <property type="project" value="InterPro"/>
</dbReference>
<name>A0A2T5F0B0_VIBSP</name>
<sequence length="545" mass="60595">MSDRAILKVNNLSVSFTTNDGIIDAVKKVNFTLNSSETLAIVGESGSGKSVSSNALMRLLPDNAIIDAQSEIEFEGQSILGKTEREMQSIRGDRIGMIFQEPMTSLNPYLRVGTQVAEAIMCHRNVSKSKAKQRVLELFNLVHLPMPEQAYNKYPHEFSGGQLQRIMIAMALINEPDILIADEPTTALDVTVQAEVLSLIKEIQNKMGMAILFITHDLGVVKHFADRVLVMCKGELVEEGMTQALFENPRHDYTRMLINSIPKGAKVPVEASAPELLSADDIRVQFLVKSHFIKSKSQYFEAVKGISLNLKQGETLGIVGESGSGKSTLGRALIGLLPSTGRIVYKGQDVSLLNDKERHKLKKDVQMVFQDPYGSLSPRMTIGEIITEGLTVHQPHLSKQERLERARKALIEVRLEPNSINRYPHEFSGGQRQRIAIARALILEPSFILLDEPTSALDRSVQLTVIDLLKDIQAKHNIGFLFISHDLSVVKALSDRVLVMQKGEVMEEGSAEDIFNNPKNDYTKKLIAASFDLENNSKKMRRNGN</sequence>
<evidence type="ECO:0000256" key="1">
    <source>
        <dbReference type="ARBA" id="ARBA00005417"/>
    </source>
</evidence>
<dbReference type="InterPro" id="IPR003439">
    <property type="entry name" value="ABC_transporter-like_ATP-bd"/>
</dbReference>
<reference evidence="6 7" key="1">
    <citation type="submission" date="2017-11" db="EMBL/GenBank/DDBJ databases">
        <title>Population delineation of vibrios coincides with oyster pathogenicity.</title>
        <authorList>
            <person name="Bruto M."/>
            <person name="Labreuche Y."/>
            <person name="James A."/>
            <person name="Piel D."/>
            <person name="Chenivesse S."/>
            <person name="Petton B."/>
            <person name="Polz M.F."/>
            <person name="Le Roux F."/>
        </authorList>
    </citation>
    <scope>NUCLEOTIDE SEQUENCE [LARGE SCALE GENOMIC DNA]</scope>
    <source>
        <strain evidence="6 7">FF_144</strain>
    </source>
</reference>
<protein>
    <submittedName>
        <fullName evidence="6">Microcin C ABC transporter ATP-binding protein</fullName>
    </submittedName>
</protein>
<dbReference type="InterPro" id="IPR050319">
    <property type="entry name" value="ABC_transp_ATP-bind"/>
</dbReference>
<dbReference type="Pfam" id="PF08352">
    <property type="entry name" value="oligo_HPY"/>
    <property type="match status" value="2"/>
</dbReference>
<dbReference type="EMBL" id="PIFK01000005">
    <property type="protein sequence ID" value="PTP38931.1"/>
    <property type="molecule type" value="Genomic_DNA"/>
</dbReference>
<dbReference type="AlphaFoldDB" id="A0A2T5F0B0"/>
<dbReference type="Pfam" id="PF00005">
    <property type="entry name" value="ABC_tran"/>
    <property type="match status" value="2"/>
</dbReference>
<dbReference type="InterPro" id="IPR003593">
    <property type="entry name" value="AAA+_ATPase"/>
</dbReference>
<dbReference type="RefSeq" id="WP_108187304.1">
    <property type="nucleotide sequence ID" value="NZ_PIFK01000005.1"/>
</dbReference>
<dbReference type="InterPro" id="IPR027417">
    <property type="entry name" value="P-loop_NTPase"/>
</dbReference>
<dbReference type="PROSITE" id="PS50893">
    <property type="entry name" value="ABC_TRANSPORTER_2"/>
    <property type="match status" value="2"/>
</dbReference>
<feature type="domain" description="ABC transporter" evidence="5">
    <location>
        <begin position="7"/>
        <end position="258"/>
    </location>
</feature>
<feature type="domain" description="ABC transporter" evidence="5">
    <location>
        <begin position="282"/>
        <end position="527"/>
    </location>
</feature>
<gene>
    <name evidence="6" type="ORF">CWO07_03485</name>
</gene>
<dbReference type="PANTHER" id="PTHR43776:SF7">
    <property type="entry name" value="D,D-DIPEPTIDE TRANSPORT ATP-BINDING PROTEIN DDPF-RELATED"/>
    <property type="match status" value="1"/>
</dbReference>
<dbReference type="NCBIfam" id="NF007739">
    <property type="entry name" value="PRK10419.1"/>
    <property type="match status" value="2"/>
</dbReference>